<dbReference type="AlphaFoldDB" id="A0A9N8DEH6"/>
<dbReference type="Pfam" id="PF00012">
    <property type="entry name" value="HSP70"/>
    <property type="match status" value="1"/>
</dbReference>
<dbReference type="GO" id="GO:0140662">
    <property type="term" value="F:ATP-dependent protein folding chaperone"/>
    <property type="evidence" value="ECO:0007669"/>
    <property type="project" value="InterPro"/>
</dbReference>
<dbReference type="GO" id="GO:0005524">
    <property type="term" value="F:ATP binding"/>
    <property type="evidence" value="ECO:0007669"/>
    <property type="project" value="UniProtKB-KW"/>
</dbReference>
<dbReference type="OrthoDB" id="164621at2759"/>
<dbReference type="Proteomes" id="UP001153069">
    <property type="component" value="Unassembled WGS sequence"/>
</dbReference>
<dbReference type="EMBL" id="CAICTM010000055">
    <property type="protein sequence ID" value="CAB9499231.1"/>
    <property type="molecule type" value="Genomic_DNA"/>
</dbReference>
<protein>
    <submittedName>
        <fullName evidence="3">Protein DnaK</fullName>
    </submittedName>
</protein>
<comment type="caution">
    <text evidence="3">The sequence shown here is derived from an EMBL/GenBank/DDBJ whole genome shotgun (WGS) entry which is preliminary data.</text>
</comment>
<evidence type="ECO:0000256" key="2">
    <source>
        <dbReference type="ARBA" id="ARBA00022840"/>
    </source>
</evidence>
<keyword evidence="4" id="KW-1185">Reference proteome</keyword>
<evidence type="ECO:0000256" key="1">
    <source>
        <dbReference type="ARBA" id="ARBA00022741"/>
    </source>
</evidence>
<keyword evidence="1" id="KW-0547">Nucleotide-binding</keyword>
<dbReference type="Gene3D" id="3.90.640.10">
    <property type="entry name" value="Actin, Chain A, domain 4"/>
    <property type="match status" value="1"/>
</dbReference>
<accession>A0A9N8DEH6</accession>
<sequence length="432" mass="47839">MNRMEEEWEDYQWQLQQYEKAHRNENSGATDQYKDGTLAVDVGTMFVKLAHNGNGILATREGARSTFAGIIQPPDGEEVLMGQRAFEKFWELDPKTTSMARSSAAEENTEEILMKVVSPSIQDAVERAGLDHSKMRSIVTVPPTAVQDTQDKNNPWNHTHNNDTWKTAEWIPEPVAAVWGAQVHGELPLHDLNKPVLVIDMGASMTSLSVVQRDVVLTNVSLDFGAQVYVDAICDHVVESQPGLSTVKNDGMAWQRLRTAAQEAVQELNTQPQAQLNIPYIGMDLETREPIHLDLRVPRQLIEQKVADAIVTDMILKYEDGSSSSILSPHVPVVPHSLSSLWMSLMTQLLTGINQQPQDLGHVLVVGGGAKHQMVESTIKECFGFFQTEVVLPALSTRSELVALGASSLLPQYEYHFDKGLVRLEGEATAEA</sequence>
<evidence type="ECO:0000313" key="3">
    <source>
        <dbReference type="EMBL" id="CAB9499231.1"/>
    </source>
</evidence>
<organism evidence="3 4">
    <name type="scientific">Seminavis robusta</name>
    <dbReference type="NCBI Taxonomy" id="568900"/>
    <lineage>
        <taxon>Eukaryota</taxon>
        <taxon>Sar</taxon>
        <taxon>Stramenopiles</taxon>
        <taxon>Ochrophyta</taxon>
        <taxon>Bacillariophyta</taxon>
        <taxon>Bacillariophyceae</taxon>
        <taxon>Bacillariophycidae</taxon>
        <taxon>Naviculales</taxon>
        <taxon>Naviculaceae</taxon>
        <taxon>Seminavis</taxon>
    </lineage>
</organism>
<dbReference type="InterPro" id="IPR043129">
    <property type="entry name" value="ATPase_NBD"/>
</dbReference>
<proteinExistence type="predicted"/>
<dbReference type="SUPFAM" id="SSF53067">
    <property type="entry name" value="Actin-like ATPase domain"/>
    <property type="match status" value="1"/>
</dbReference>
<reference evidence="3" key="1">
    <citation type="submission" date="2020-06" db="EMBL/GenBank/DDBJ databases">
        <authorList>
            <consortium name="Plant Systems Biology data submission"/>
        </authorList>
    </citation>
    <scope>NUCLEOTIDE SEQUENCE</scope>
    <source>
        <strain evidence="3">D6</strain>
    </source>
</reference>
<gene>
    <name evidence="3" type="ORF">SEMRO_56_G032880.1</name>
</gene>
<keyword evidence="2" id="KW-0067">ATP-binding</keyword>
<dbReference type="InterPro" id="IPR013126">
    <property type="entry name" value="Hsp_70_fam"/>
</dbReference>
<evidence type="ECO:0000313" key="4">
    <source>
        <dbReference type="Proteomes" id="UP001153069"/>
    </source>
</evidence>
<dbReference type="Gene3D" id="3.30.420.40">
    <property type="match status" value="2"/>
</dbReference>
<name>A0A9N8DEH6_9STRA</name>